<dbReference type="AlphaFoldDB" id="A0AAN9E1E3"/>
<dbReference type="InterPro" id="IPR027417">
    <property type="entry name" value="P-loop_NTPase"/>
</dbReference>
<gene>
    <name evidence="2" type="ORF">RIF29_39221</name>
</gene>
<name>A0AAN9E1E3_CROPI</name>
<dbReference type="Gene3D" id="3.40.50.300">
    <property type="entry name" value="P-loop containing nucleotide triphosphate hydrolases"/>
    <property type="match status" value="1"/>
</dbReference>
<evidence type="ECO:0000256" key="1">
    <source>
        <dbReference type="SAM" id="Phobius"/>
    </source>
</evidence>
<organism evidence="2 3">
    <name type="scientific">Crotalaria pallida</name>
    <name type="common">Smooth rattlebox</name>
    <name type="synonym">Crotalaria striata</name>
    <dbReference type="NCBI Taxonomy" id="3830"/>
    <lineage>
        <taxon>Eukaryota</taxon>
        <taxon>Viridiplantae</taxon>
        <taxon>Streptophyta</taxon>
        <taxon>Embryophyta</taxon>
        <taxon>Tracheophyta</taxon>
        <taxon>Spermatophyta</taxon>
        <taxon>Magnoliopsida</taxon>
        <taxon>eudicotyledons</taxon>
        <taxon>Gunneridae</taxon>
        <taxon>Pentapetalae</taxon>
        <taxon>rosids</taxon>
        <taxon>fabids</taxon>
        <taxon>Fabales</taxon>
        <taxon>Fabaceae</taxon>
        <taxon>Papilionoideae</taxon>
        <taxon>50 kb inversion clade</taxon>
        <taxon>genistoids sensu lato</taxon>
        <taxon>core genistoids</taxon>
        <taxon>Crotalarieae</taxon>
        <taxon>Crotalaria</taxon>
    </lineage>
</organism>
<keyword evidence="1" id="KW-0472">Membrane</keyword>
<accession>A0AAN9E1E3</accession>
<proteinExistence type="predicted"/>
<keyword evidence="1" id="KW-1133">Transmembrane helix</keyword>
<evidence type="ECO:0000313" key="3">
    <source>
        <dbReference type="Proteomes" id="UP001372338"/>
    </source>
</evidence>
<evidence type="ECO:0008006" key="4">
    <source>
        <dbReference type="Google" id="ProtNLM"/>
    </source>
</evidence>
<dbReference type="Proteomes" id="UP001372338">
    <property type="component" value="Unassembled WGS sequence"/>
</dbReference>
<comment type="caution">
    <text evidence="2">The sequence shown here is derived from an EMBL/GenBank/DDBJ whole genome shotgun (WGS) entry which is preliminary data.</text>
</comment>
<keyword evidence="3" id="KW-1185">Reference proteome</keyword>
<protein>
    <recommendedName>
        <fullName evidence="4">Signal recognition particle receptor subunit beta</fullName>
    </recommendedName>
</protein>
<dbReference type="EMBL" id="JAYWIO010000008">
    <property type="protein sequence ID" value="KAK7244400.1"/>
    <property type="molecule type" value="Genomic_DNA"/>
</dbReference>
<keyword evidence="1" id="KW-0812">Transmembrane</keyword>
<evidence type="ECO:0000313" key="2">
    <source>
        <dbReference type="EMBL" id="KAK7244400.1"/>
    </source>
</evidence>
<reference evidence="2 3" key="1">
    <citation type="submission" date="2024-01" db="EMBL/GenBank/DDBJ databases">
        <title>The genomes of 5 underutilized Papilionoideae crops provide insights into root nodulation and disease resistanc.</title>
        <authorList>
            <person name="Yuan L."/>
        </authorList>
    </citation>
    <scope>NUCLEOTIDE SEQUENCE [LARGE SCALE GENOMIC DNA]</scope>
    <source>
        <strain evidence="2">ZHUSHIDOU_FW_LH</strain>
        <tissue evidence="2">Leaf</tissue>
    </source>
</reference>
<sequence length="187" mass="21456">MEQIEQGKEKVSQLRNVAIEHLHHVPVTQLYVVIAIVIFTTVLLLSRLLKRAKANTIVLTGLSGSGKTVIFHQVNSQSMHPKSMHSSYVLILKEVSCELSDITEQSVFVRSSTCSILWTTTFVYGELYRRPHWLMWKLKVSHHNNMKTRQALLNNKTIIEIIEIKTGHADNEKNSAEIQFYDNGKTW</sequence>
<feature type="transmembrane region" description="Helical" evidence="1">
    <location>
        <begin position="30"/>
        <end position="49"/>
    </location>
</feature>